<gene>
    <name evidence="1" type="ORF">g.81808</name>
</gene>
<dbReference type="GO" id="GO:1990811">
    <property type="term" value="C:MWP complex"/>
    <property type="evidence" value="ECO:0007669"/>
    <property type="project" value="TreeGrafter"/>
</dbReference>
<sequence length="424" mass="48657">MKGRIQMSNKIPCDGGLLALSPDGQFFAVKTRKRIVVSSSSTLQNCMSFSTSDSVKILKFSPNSKYVSWLSTNPCSLNICRVDNKDKLEIPINPGLEVVSLIYGVNCLLFISELEVFIGVYDFKKHRSFTLEGCSLDDFDCPLLTFSPCGDYLAYVKGHQLVVHCTETWDLKSSFNCPISPQRPRFVNPYTIFLFNHDGVIEWFTIFGTKIKSDSVLPSRCIVNTELSKDSRTLFGSTYDNKVLSFDTISMERKAELEYVYSIEPGAKVRNFVATNDVQRSENVRLQKFEETDQIPVRELKNVMDQFKRKTETQHFTVLNYDDSLLATYNPDHLNTVWVWDFFKKDRLESIISLSETAGKIKALRWHPFTNRLAICCSNLVVIWTKWDDLLGFQGDNMNFKWLNIKAAIGVLIFEGDCRFVYFK</sequence>
<name>A0A146M7Y3_LYGHE</name>
<dbReference type="AlphaFoldDB" id="A0A146M7Y3"/>
<dbReference type="SUPFAM" id="SSF82171">
    <property type="entry name" value="DPP6 N-terminal domain-like"/>
    <property type="match status" value="1"/>
</dbReference>
<dbReference type="PANTHER" id="PTHR16220">
    <property type="entry name" value="WD REPEAT PROTEIN 8-RELATED"/>
    <property type="match status" value="1"/>
</dbReference>
<dbReference type="Gene3D" id="2.130.10.10">
    <property type="entry name" value="YVTN repeat-like/Quinoprotein amine dehydrogenase"/>
    <property type="match status" value="1"/>
</dbReference>
<dbReference type="PANTHER" id="PTHR16220:SF0">
    <property type="entry name" value="WD REPEAT-CONTAINING PROTEIN WRAP73"/>
    <property type="match status" value="1"/>
</dbReference>
<dbReference type="GO" id="GO:0005815">
    <property type="term" value="C:microtubule organizing center"/>
    <property type="evidence" value="ECO:0007669"/>
    <property type="project" value="TreeGrafter"/>
</dbReference>
<protein>
    <recommendedName>
        <fullName evidence="2">WD repeat-containing protein WRAP73</fullName>
    </recommendedName>
</protein>
<dbReference type="InterPro" id="IPR052778">
    <property type="entry name" value="Centrosome-WD_assoc"/>
</dbReference>
<reference evidence="1" key="1">
    <citation type="journal article" date="2016" name="Gigascience">
        <title>De novo construction of an expanded transcriptome assembly for the western tarnished plant bug, Lygus hesperus.</title>
        <authorList>
            <person name="Tassone E.E."/>
            <person name="Geib S.M."/>
            <person name="Hall B."/>
            <person name="Fabrick J.A."/>
            <person name="Brent C.S."/>
            <person name="Hull J.J."/>
        </authorList>
    </citation>
    <scope>NUCLEOTIDE SEQUENCE</scope>
</reference>
<proteinExistence type="predicted"/>
<dbReference type="InterPro" id="IPR015943">
    <property type="entry name" value="WD40/YVTN_repeat-like_dom_sf"/>
</dbReference>
<dbReference type="EMBL" id="GDHC01002766">
    <property type="protein sequence ID" value="JAQ15863.1"/>
    <property type="molecule type" value="Transcribed_RNA"/>
</dbReference>
<evidence type="ECO:0008006" key="2">
    <source>
        <dbReference type="Google" id="ProtNLM"/>
    </source>
</evidence>
<accession>A0A146M7Y3</accession>
<organism evidence="1">
    <name type="scientific">Lygus hesperus</name>
    <name type="common">Western plant bug</name>
    <dbReference type="NCBI Taxonomy" id="30085"/>
    <lineage>
        <taxon>Eukaryota</taxon>
        <taxon>Metazoa</taxon>
        <taxon>Ecdysozoa</taxon>
        <taxon>Arthropoda</taxon>
        <taxon>Hexapoda</taxon>
        <taxon>Insecta</taxon>
        <taxon>Pterygota</taxon>
        <taxon>Neoptera</taxon>
        <taxon>Paraneoptera</taxon>
        <taxon>Hemiptera</taxon>
        <taxon>Heteroptera</taxon>
        <taxon>Panheteroptera</taxon>
        <taxon>Cimicomorpha</taxon>
        <taxon>Miridae</taxon>
        <taxon>Mirini</taxon>
        <taxon>Lygus</taxon>
    </lineage>
</organism>
<evidence type="ECO:0000313" key="1">
    <source>
        <dbReference type="EMBL" id="JAQ15863.1"/>
    </source>
</evidence>